<dbReference type="InParanoid" id="K3WNP0"/>
<dbReference type="VEuPathDB" id="FungiDB:PYU1_G006570"/>
<reference evidence="2" key="1">
    <citation type="journal article" date="2010" name="Genome Biol.">
        <title>Genome sequence of the necrotrophic plant pathogen Pythium ultimum reveals original pathogenicity mechanisms and effector repertoire.</title>
        <authorList>
            <person name="Levesque C.A."/>
            <person name="Brouwer H."/>
            <person name="Cano L."/>
            <person name="Hamilton J.P."/>
            <person name="Holt C."/>
            <person name="Huitema E."/>
            <person name="Raffaele S."/>
            <person name="Robideau G.P."/>
            <person name="Thines M."/>
            <person name="Win J."/>
            <person name="Zerillo M.M."/>
            <person name="Beakes G.W."/>
            <person name="Boore J.L."/>
            <person name="Busam D."/>
            <person name="Dumas B."/>
            <person name="Ferriera S."/>
            <person name="Fuerstenberg S.I."/>
            <person name="Gachon C.M."/>
            <person name="Gaulin E."/>
            <person name="Govers F."/>
            <person name="Grenville-Briggs L."/>
            <person name="Horner N."/>
            <person name="Hostetler J."/>
            <person name="Jiang R.H."/>
            <person name="Johnson J."/>
            <person name="Krajaejun T."/>
            <person name="Lin H."/>
            <person name="Meijer H.J."/>
            <person name="Moore B."/>
            <person name="Morris P."/>
            <person name="Phuntmart V."/>
            <person name="Puiu D."/>
            <person name="Shetty J."/>
            <person name="Stajich J.E."/>
            <person name="Tripathy S."/>
            <person name="Wawra S."/>
            <person name="van West P."/>
            <person name="Whitty B.R."/>
            <person name="Coutinho P.M."/>
            <person name="Henrissat B."/>
            <person name="Martin F."/>
            <person name="Thomas P.D."/>
            <person name="Tyler B.M."/>
            <person name="De Vries R.P."/>
            <person name="Kamoun S."/>
            <person name="Yandell M."/>
            <person name="Tisserat N."/>
            <person name="Buell C.R."/>
        </authorList>
    </citation>
    <scope>NUCLEOTIDE SEQUENCE</scope>
    <source>
        <strain evidence="2">DAOM:BR144</strain>
    </source>
</reference>
<name>K3WNP0_GLOUD</name>
<keyword evidence="2" id="KW-1185">Reference proteome</keyword>
<organism evidence="1 2">
    <name type="scientific">Globisporangium ultimum (strain ATCC 200006 / CBS 805.95 / DAOM BR144)</name>
    <name type="common">Pythium ultimum</name>
    <dbReference type="NCBI Taxonomy" id="431595"/>
    <lineage>
        <taxon>Eukaryota</taxon>
        <taxon>Sar</taxon>
        <taxon>Stramenopiles</taxon>
        <taxon>Oomycota</taxon>
        <taxon>Peronosporomycetes</taxon>
        <taxon>Pythiales</taxon>
        <taxon>Pythiaceae</taxon>
        <taxon>Globisporangium</taxon>
    </lineage>
</organism>
<evidence type="ECO:0000313" key="2">
    <source>
        <dbReference type="Proteomes" id="UP000019132"/>
    </source>
</evidence>
<dbReference type="EnsemblProtists" id="PYU1_T006582">
    <property type="protein sequence ID" value="PYU1_T006582"/>
    <property type="gene ID" value="PYU1_G006570"/>
</dbReference>
<protein>
    <submittedName>
        <fullName evidence="1">Uncharacterized protein</fullName>
    </submittedName>
</protein>
<dbReference type="EMBL" id="GL376635">
    <property type="status" value="NOT_ANNOTATED_CDS"/>
    <property type="molecule type" value="Genomic_DNA"/>
</dbReference>
<dbReference type="Proteomes" id="UP000019132">
    <property type="component" value="Unassembled WGS sequence"/>
</dbReference>
<evidence type="ECO:0000313" key="1">
    <source>
        <dbReference type="EnsemblProtists" id="PYU1_T006582"/>
    </source>
</evidence>
<reference evidence="1" key="3">
    <citation type="submission" date="2015-02" db="UniProtKB">
        <authorList>
            <consortium name="EnsemblProtists"/>
        </authorList>
    </citation>
    <scope>IDENTIFICATION</scope>
    <source>
        <strain evidence="1">DAOM BR144</strain>
    </source>
</reference>
<accession>K3WNP0</accession>
<dbReference type="HOGENOM" id="CLU_1976387_0_0_1"/>
<reference evidence="2" key="2">
    <citation type="submission" date="2010-04" db="EMBL/GenBank/DDBJ databases">
        <authorList>
            <person name="Buell R."/>
            <person name="Hamilton J."/>
            <person name="Hostetler J."/>
        </authorList>
    </citation>
    <scope>NUCLEOTIDE SEQUENCE [LARGE SCALE GENOMIC DNA]</scope>
    <source>
        <strain evidence="2">DAOM:BR144</strain>
    </source>
</reference>
<sequence>MWIPARDLTSTFSDTEIMTSLGFDQKSTLWANSIVHLRDFKVIRGKGVSFTCTDREICTKLGSQGMFWQQVYLSEFDLLLQIMGSSVYMGPLKAAEMARAPPSVVPHSLLHFWDDRTLALLLQSSLV</sequence>
<dbReference type="AlphaFoldDB" id="K3WNP0"/>
<proteinExistence type="predicted"/>